<evidence type="ECO:0000259" key="1">
    <source>
        <dbReference type="PROSITE" id="PS50943"/>
    </source>
</evidence>
<evidence type="ECO:0000313" key="2">
    <source>
        <dbReference type="EMBL" id="MDB1126143.1"/>
    </source>
</evidence>
<gene>
    <name evidence="2" type="ORF">PGX00_21725</name>
</gene>
<evidence type="ECO:0000313" key="3">
    <source>
        <dbReference type="Proteomes" id="UP001210678"/>
    </source>
</evidence>
<sequence>MKVVDFGKVIKRLRTLESITQSELVSLIDAATGGETGVDTVSVSRWENNIITPSHRRQVEIVNSLGYELSELIEPDVISVCQQDLEMALNSRIIDAKYWDFTSTPCKKDNIEKKACEWRAHLL</sequence>
<reference evidence="2 3" key="1">
    <citation type="submission" date="2023-01" db="EMBL/GenBank/DDBJ databases">
        <title>Vibrio sp. KJ40-1 sp.nov, isolated from marine algae.</title>
        <authorList>
            <person name="Butt M."/>
            <person name="Kim J.M.J."/>
            <person name="Jeon C.O.C."/>
        </authorList>
    </citation>
    <scope>NUCLEOTIDE SEQUENCE [LARGE SCALE GENOMIC DNA]</scope>
    <source>
        <strain evidence="2 3">KJ40-1</strain>
    </source>
</reference>
<dbReference type="CDD" id="cd00093">
    <property type="entry name" value="HTH_XRE"/>
    <property type="match status" value="1"/>
</dbReference>
<dbReference type="PROSITE" id="PS50943">
    <property type="entry name" value="HTH_CROC1"/>
    <property type="match status" value="1"/>
</dbReference>
<protein>
    <submittedName>
        <fullName evidence="2">Helix-turn-helix transcriptional regulator</fullName>
    </submittedName>
</protein>
<feature type="domain" description="HTH cro/C1-type" evidence="1">
    <location>
        <begin position="10"/>
        <end position="72"/>
    </location>
</feature>
<keyword evidence="3" id="KW-1185">Reference proteome</keyword>
<dbReference type="EMBL" id="JAQLOI010000003">
    <property type="protein sequence ID" value="MDB1126143.1"/>
    <property type="molecule type" value="Genomic_DNA"/>
</dbReference>
<dbReference type="Proteomes" id="UP001210678">
    <property type="component" value="Unassembled WGS sequence"/>
</dbReference>
<proteinExistence type="predicted"/>
<accession>A0ABT4YX29</accession>
<dbReference type="RefSeq" id="WP_272140505.1">
    <property type="nucleotide sequence ID" value="NZ_JAQLOI010000003.1"/>
</dbReference>
<name>A0ABT4YX29_9VIBR</name>
<comment type="caution">
    <text evidence="2">The sequence shown here is derived from an EMBL/GenBank/DDBJ whole genome shotgun (WGS) entry which is preliminary data.</text>
</comment>
<dbReference type="InterPro" id="IPR001387">
    <property type="entry name" value="Cro/C1-type_HTH"/>
</dbReference>
<dbReference type="SUPFAM" id="SSF47413">
    <property type="entry name" value="lambda repressor-like DNA-binding domains"/>
    <property type="match status" value="1"/>
</dbReference>
<dbReference type="InterPro" id="IPR010982">
    <property type="entry name" value="Lambda_DNA-bd_dom_sf"/>
</dbReference>
<dbReference type="Gene3D" id="1.10.260.40">
    <property type="entry name" value="lambda repressor-like DNA-binding domains"/>
    <property type="match status" value="1"/>
</dbReference>
<organism evidence="2 3">
    <name type="scientific">Vibrio algarum</name>
    <dbReference type="NCBI Taxonomy" id="3020714"/>
    <lineage>
        <taxon>Bacteria</taxon>
        <taxon>Pseudomonadati</taxon>
        <taxon>Pseudomonadota</taxon>
        <taxon>Gammaproteobacteria</taxon>
        <taxon>Vibrionales</taxon>
        <taxon>Vibrionaceae</taxon>
        <taxon>Vibrio</taxon>
    </lineage>
</organism>